<proteinExistence type="inferred from homology"/>
<dbReference type="EMBL" id="BAAARW010000003">
    <property type="protein sequence ID" value="GAA2405090.1"/>
    <property type="molecule type" value="Genomic_DNA"/>
</dbReference>
<dbReference type="SUPFAM" id="SSF53850">
    <property type="entry name" value="Periplasmic binding protein-like II"/>
    <property type="match status" value="1"/>
</dbReference>
<comment type="caution">
    <text evidence="5">The sequence shown here is derived from an EMBL/GenBank/DDBJ whole genome shotgun (WGS) entry which is preliminary data.</text>
</comment>
<dbReference type="InterPro" id="IPR000914">
    <property type="entry name" value="SBP_5_dom"/>
</dbReference>
<dbReference type="PANTHER" id="PTHR30290">
    <property type="entry name" value="PERIPLASMIC BINDING COMPONENT OF ABC TRANSPORTER"/>
    <property type="match status" value="1"/>
</dbReference>
<evidence type="ECO:0000256" key="3">
    <source>
        <dbReference type="ARBA" id="ARBA00022729"/>
    </source>
</evidence>
<dbReference type="Proteomes" id="UP001501231">
    <property type="component" value="Unassembled WGS sequence"/>
</dbReference>
<dbReference type="InterPro" id="IPR039424">
    <property type="entry name" value="SBP_5"/>
</dbReference>
<evidence type="ECO:0000256" key="2">
    <source>
        <dbReference type="ARBA" id="ARBA00022448"/>
    </source>
</evidence>
<dbReference type="PIRSF" id="PIRSF002741">
    <property type="entry name" value="MppA"/>
    <property type="match status" value="1"/>
</dbReference>
<keyword evidence="2" id="KW-0813">Transport</keyword>
<protein>
    <submittedName>
        <fullName evidence="5">ABC transporter substrate-binding protein</fullName>
    </submittedName>
</protein>
<feature type="domain" description="Solute-binding protein family 5" evidence="4">
    <location>
        <begin position="81"/>
        <end position="436"/>
    </location>
</feature>
<sequence length="517" mass="56590">MLAVGAAVAVSIALAGCSGDRRTAGGAAAGPPQRGGKLVIAEETQPLSGLDPVLAQAGDAKRMASQFYEGLLELAPDGITLKPALATSWKRTSPTSYEFTLREGTRFHDGRPVKASDVVFSLKRYVDPATKSPYRALFKIKDVTASGDDKVVVTLQEPQSSLLNLLAQPWSGGIVSEQWVKSRTPNQRKIQENGTGPFRLAEFREGAFMKTVRFDGYWDQPKPYIDEVRYQVIPEEVTRVRALQSTTVDATQINIPKVTETLEKGGFEVGEPFKTGVYWLGLNTLQGPLANEKVRQAISLGIDRKQLISVGAQGSGVPSGIIPPGDPVLGGASGALPFGEYDPGRAKRLLAESGAGPVKLKMVVRSNRPDKLATAQLITEQLSRIGVRVQITQLPFEQLVSNLLSGNWNADMVQMTSVLNADVSQYLSLWFEKTGKTTKVNDPELWRRMDDAVRNAETVEDRRRAYGDINRYVAERVYMLVPYASPVNYDAWSTRLAGFKSDATGTRRFLKDAWIAE</sequence>
<name>A0ABN3IHR9_9ACTN</name>
<evidence type="ECO:0000256" key="1">
    <source>
        <dbReference type="ARBA" id="ARBA00005695"/>
    </source>
</evidence>
<dbReference type="InterPro" id="IPR030678">
    <property type="entry name" value="Peptide/Ni-bd"/>
</dbReference>
<keyword evidence="3" id="KW-0732">Signal</keyword>
<dbReference type="Gene3D" id="3.10.105.10">
    <property type="entry name" value="Dipeptide-binding Protein, Domain 3"/>
    <property type="match status" value="1"/>
</dbReference>
<evidence type="ECO:0000259" key="4">
    <source>
        <dbReference type="Pfam" id="PF00496"/>
    </source>
</evidence>
<dbReference type="Gene3D" id="3.40.190.10">
    <property type="entry name" value="Periplasmic binding protein-like II"/>
    <property type="match status" value="1"/>
</dbReference>
<dbReference type="Pfam" id="PF00496">
    <property type="entry name" value="SBP_bac_5"/>
    <property type="match status" value="1"/>
</dbReference>
<keyword evidence="6" id="KW-1185">Reference proteome</keyword>
<gene>
    <name evidence="5" type="ORF">GCM10010191_11060</name>
</gene>
<reference evidence="5 6" key="1">
    <citation type="journal article" date="2019" name="Int. J. Syst. Evol. Microbiol.">
        <title>The Global Catalogue of Microorganisms (GCM) 10K type strain sequencing project: providing services to taxonomists for standard genome sequencing and annotation.</title>
        <authorList>
            <consortium name="The Broad Institute Genomics Platform"/>
            <consortium name="The Broad Institute Genome Sequencing Center for Infectious Disease"/>
            <person name="Wu L."/>
            <person name="Ma J."/>
        </authorList>
    </citation>
    <scope>NUCLEOTIDE SEQUENCE [LARGE SCALE GENOMIC DNA]</scope>
    <source>
        <strain evidence="5 6">JCM 3325</strain>
    </source>
</reference>
<accession>A0ABN3IHR9</accession>
<evidence type="ECO:0000313" key="5">
    <source>
        <dbReference type="EMBL" id="GAA2405090.1"/>
    </source>
</evidence>
<dbReference type="CDD" id="cd00995">
    <property type="entry name" value="PBP2_NikA_DppA_OppA_like"/>
    <property type="match status" value="1"/>
</dbReference>
<dbReference type="PANTHER" id="PTHR30290:SF9">
    <property type="entry name" value="OLIGOPEPTIDE-BINDING PROTEIN APPA"/>
    <property type="match status" value="1"/>
</dbReference>
<comment type="similarity">
    <text evidence="1">Belongs to the bacterial solute-binding protein 5 family.</text>
</comment>
<evidence type="ECO:0000313" key="6">
    <source>
        <dbReference type="Proteomes" id="UP001501231"/>
    </source>
</evidence>
<organism evidence="5 6">
    <name type="scientific">Actinomadura vinacea</name>
    <dbReference type="NCBI Taxonomy" id="115336"/>
    <lineage>
        <taxon>Bacteria</taxon>
        <taxon>Bacillati</taxon>
        <taxon>Actinomycetota</taxon>
        <taxon>Actinomycetes</taxon>
        <taxon>Streptosporangiales</taxon>
        <taxon>Thermomonosporaceae</taxon>
        <taxon>Actinomadura</taxon>
    </lineage>
</organism>